<evidence type="ECO:0000313" key="10">
    <source>
        <dbReference type="Proteomes" id="UP000593567"/>
    </source>
</evidence>
<dbReference type="InterPro" id="IPR000917">
    <property type="entry name" value="Sulfatase_N"/>
</dbReference>
<name>A0A7J7JUG5_BUGNE</name>
<dbReference type="GO" id="GO:0008484">
    <property type="term" value="F:sulfuric ester hydrolase activity"/>
    <property type="evidence" value="ECO:0007669"/>
    <property type="project" value="InterPro"/>
</dbReference>
<evidence type="ECO:0000256" key="4">
    <source>
        <dbReference type="ARBA" id="ARBA00022801"/>
    </source>
</evidence>
<evidence type="ECO:0000313" key="9">
    <source>
        <dbReference type="EMBL" id="KAF6029583.1"/>
    </source>
</evidence>
<feature type="chain" id="PRO_5029668331" description="Sulfatase N-terminal domain-containing protein" evidence="7">
    <location>
        <begin position="16"/>
        <end position="506"/>
    </location>
</feature>
<dbReference type="OrthoDB" id="103349at2759"/>
<keyword evidence="4" id="KW-0378">Hydrolase</keyword>
<organism evidence="9 10">
    <name type="scientific">Bugula neritina</name>
    <name type="common">Brown bryozoan</name>
    <name type="synonym">Sertularia neritina</name>
    <dbReference type="NCBI Taxonomy" id="10212"/>
    <lineage>
        <taxon>Eukaryota</taxon>
        <taxon>Metazoa</taxon>
        <taxon>Spiralia</taxon>
        <taxon>Lophotrochozoa</taxon>
        <taxon>Bryozoa</taxon>
        <taxon>Gymnolaemata</taxon>
        <taxon>Cheilostomatida</taxon>
        <taxon>Flustrina</taxon>
        <taxon>Buguloidea</taxon>
        <taxon>Bugulidae</taxon>
        <taxon>Bugula</taxon>
    </lineage>
</organism>
<sequence>MFLFLLSSLVFVKEAATTLTAKPNIVIVVADDLGYTDVGFNGGDQIPTPNIDWLAKRGVILSNYYTAKICTPSRGSLLTGRHQMQLGLQRSVILPSAPYGLGLNETLLPQYLKKYGYSTHMVGKWHLGYYKLDYTPTRRGFDTHFGVWNGKSDYFSHYDTDWGVHSNESGLDLWDNLRVASEYNGSYITQLYGQKAVEIIKNHNQSNPFFLYLAHQAVHNGISPQPLKAPQEYLDKFSFITHDGRRRYAAMLSVLDDTIGNLTSALISSGMYENTLLIFTTDNGGPVDGFSMNYASNWPLRGCKETYWEGGVRGAAFLHGKMLKNPGRTSHQLMHISDWLPTLMTVIGEKLPTDIDYYGVDQWAAIQYDVASPRKEIIHSYDLSTGAIRHGDYKLVICCDNNMNGWYPEQKYVPTNQNPYISCGERNSSLPACTKDKPCLFDIQSDPCEYNNIASLKPQLSKWLLEKLETFADAAQPPRNKPSDPAAFPRFHNGHWTNWLDKNPIY</sequence>
<comment type="caution">
    <text evidence="9">The sequence shown here is derived from an EMBL/GenBank/DDBJ whole genome shotgun (WGS) entry which is preliminary data.</text>
</comment>
<keyword evidence="3" id="KW-0479">Metal-binding</keyword>
<evidence type="ECO:0000256" key="6">
    <source>
        <dbReference type="ARBA" id="ARBA00023180"/>
    </source>
</evidence>
<evidence type="ECO:0000256" key="3">
    <source>
        <dbReference type="ARBA" id="ARBA00022723"/>
    </source>
</evidence>
<evidence type="ECO:0000259" key="8">
    <source>
        <dbReference type="Pfam" id="PF00884"/>
    </source>
</evidence>
<keyword evidence="10" id="KW-1185">Reference proteome</keyword>
<dbReference type="EMBL" id="VXIV02001809">
    <property type="protein sequence ID" value="KAF6029583.1"/>
    <property type="molecule type" value="Genomic_DNA"/>
</dbReference>
<evidence type="ECO:0000256" key="5">
    <source>
        <dbReference type="ARBA" id="ARBA00022837"/>
    </source>
</evidence>
<comment type="similarity">
    <text evidence="2">Belongs to the sulfatase family.</text>
</comment>
<dbReference type="InterPro" id="IPR024607">
    <property type="entry name" value="Sulfatase_CS"/>
</dbReference>
<dbReference type="PROSITE" id="PS00149">
    <property type="entry name" value="SULFATASE_2"/>
    <property type="match status" value="1"/>
</dbReference>
<evidence type="ECO:0000256" key="1">
    <source>
        <dbReference type="ARBA" id="ARBA00001913"/>
    </source>
</evidence>
<dbReference type="PANTHER" id="PTHR10342:SF273">
    <property type="entry name" value="RE14504P"/>
    <property type="match status" value="1"/>
</dbReference>
<comment type="cofactor">
    <cofactor evidence="1">
        <name>Ca(2+)</name>
        <dbReference type="ChEBI" id="CHEBI:29108"/>
    </cofactor>
</comment>
<dbReference type="SUPFAM" id="SSF53649">
    <property type="entry name" value="Alkaline phosphatase-like"/>
    <property type="match status" value="1"/>
</dbReference>
<dbReference type="InterPro" id="IPR047115">
    <property type="entry name" value="ARSB"/>
</dbReference>
<dbReference type="PANTHER" id="PTHR10342">
    <property type="entry name" value="ARYLSULFATASE"/>
    <property type="match status" value="1"/>
</dbReference>
<dbReference type="InterPro" id="IPR017850">
    <property type="entry name" value="Alkaline_phosphatase_core_sf"/>
</dbReference>
<keyword evidence="7" id="KW-0732">Signal</keyword>
<dbReference type="Gene3D" id="3.40.720.10">
    <property type="entry name" value="Alkaline Phosphatase, subunit A"/>
    <property type="match status" value="1"/>
</dbReference>
<feature type="signal peptide" evidence="7">
    <location>
        <begin position="1"/>
        <end position="15"/>
    </location>
</feature>
<dbReference type="AlphaFoldDB" id="A0A7J7JUG5"/>
<feature type="domain" description="Sulfatase N-terminal" evidence="8">
    <location>
        <begin position="23"/>
        <end position="348"/>
    </location>
</feature>
<dbReference type="GO" id="GO:0046872">
    <property type="term" value="F:metal ion binding"/>
    <property type="evidence" value="ECO:0007669"/>
    <property type="project" value="UniProtKB-KW"/>
</dbReference>
<dbReference type="Proteomes" id="UP000593567">
    <property type="component" value="Unassembled WGS sequence"/>
</dbReference>
<evidence type="ECO:0000256" key="7">
    <source>
        <dbReference type="SAM" id="SignalP"/>
    </source>
</evidence>
<reference evidence="9" key="1">
    <citation type="submission" date="2020-06" db="EMBL/GenBank/DDBJ databases">
        <title>Draft genome of Bugula neritina, a colonial animal packing powerful symbionts and potential medicines.</title>
        <authorList>
            <person name="Rayko M."/>
        </authorList>
    </citation>
    <scope>NUCLEOTIDE SEQUENCE [LARGE SCALE GENOMIC DNA]</scope>
    <source>
        <strain evidence="9">Kwan_BN1</strain>
    </source>
</reference>
<proteinExistence type="inferred from homology"/>
<gene>
    <name evidence="9" type="ORF">EB796_012152</name>
</gene>
<keyword evidence="6" id="KW-0325">Glycoprotein</keyword>
<dbReference type="Pfam" id="PF00884">
    <property type="entry name" value="Sulfatase"/>
    <property type="match status" value="1"/>
</dbReference>
<protein>
    <recommendedName>
        <fullName evidence="8">Sulfatase N-terminal domain-containing protein</fullName>
    </recommendedName>
</protein>
<dbReference type="Gene3D" id="3.30.1120.10">
    <property type="match status" value="1"/>
</dbReference>
<evidence type="ECO:0000256" key="2">
    <source>
        <dbReference type="ARBA" id="ARBA00008779"/>
    </source>
</evidence>
<accession>A0A7J7JUG5</accession>
<dbReference type="CDD" id="cd16029">
    <property type="entry name" value="4-S"/>
    <property type="match status" value="1"/>
</dbReference>
<keyword evidence="5" id="KW-0106">Calcium</keyword>